<comment type="caution">
    <text evidence="1">The sequence shown here is derived from an EMBL/GenBank/DDBJ whole genome shotgun (WGS) entry which is preliminary data.</text>
</comment>
<keyword evidence="2" id="KW-1185">Reference proteome</keyword>
<dbReference type="AlphaFoldDB" id="A0A4V2SSB3"/>
<dbReference type="RefSeq" id="WP_132879648.1">
    <property type="nucleotide sequence ID" value="NZ_SLXQ01000014.1"/>
</dbReference>
<dbReference type="EMBL" id="SLXQ01000014">
    <property type="protein sequence ID" value="TCP46236.1"/>
    <property type="molecule type" value="Genomic_DNA"/>
</dbReference>
<proteinExistence type="predicted"/>
<protein>
    <recommendedName>
        <fullName evidence="3">Wadjet protein JetD C-terminal domain-containing protein</fullName>
    </recommendedName>
</protein>
<gene>
    <name evidence="1" type="ORF">EV191_11433</name>
</gene>
<dbReference type="Proteomes" id="UP000294911">
    <property type="component" value="Unassembled WGS sequence"/>
</dbReference>
<organism evidence="1 2">
    <name type="scientific">Tamaricihabitans halophyticus</name>
    <dbReference type="NCBI Taxonomy" id="1262583"/>
    <lineage>
        <taxon>Bacteria</taxon>
        <taxon>Bacillati</taxon>
        <taxon>Actinomycetota</taxon>
        <taxon>Actinomycetes</taxon>
        <taxon>Pseudonocardiales</taxon>
        <taxon>Pseudonocardiaceae</taxon>
        <taxon>Tamaricihabitans</taxon>
    </lineage>
</organism>
<sequence length="359" mass="40517">MTEGERYAQALHEQLRGRRNKRFYLNPGGKGTAPTLWSLFNEVAPEKLDAPDRAAILAVALTCLAEQGSLTWSRERDGINRDLPLHVTLVQVRQPKPEPKKEVWHPKLNWVDREWASLTERQRELIRCVNSWLRRNPDAEVEPLRERALQIFGEQLDRAELEKELDGPRDSGLFARGLTLDVLCAEVVVPPLQHERIGPGELLLVVENATTWSSLKAVLSRDPGRVGVLAWGAGEAFTASVRAIGQMSGINEVRYFGDLDRSGLWTPAYASRVAGAEGIPEIRPATELIDALLRRGIRGKAKGQHKRTNEQATESIDALVQWLDPQHQGPVREILREARRLPQEWLSRSYLGSTNEWRP</sequence>
<name>A0A4V2SSB3_9PSEU</name>
<dbReference type="OrthoDB" id="8263792at2"/>
<evidence type="ECO:0000313" key="2">
    <source>
        <dbReference type="Proteomes" id="UP000294911"/>
    </source>
</evidence>
<evidence type="ECO:0000313" key="1">
    <source>
        <dbReference type="EMBL" id="TCP46236.1"/>
    </source>
</evidence>
<reference evidence="1 2" key="1">
    <citation type="submission" date="2019-03" db="EMBL/GenBank/DDBJ databases">
        <title>Genomic Encyclopedia of Type Strains, Phase IV (KMG-IV): sequencing the most valuable type-strain genomes for metagenomic binning, comparative biology and taxonomic classification.</title>
        <authorList>
            <person name="Goeker M."/>
        </authorList>
    </citation>
    <scope>NUCLEOTIDE SEQUENCE [LARGE SCALE GENOMIC DNA]</scope>
    <source>
        <strain evidence="1 2">DSM 45765</strain>
    </source>
</reference>
<evidence type="ECO:0008006" key="3">
    <source>
        <dbReference type="Google" id="ProtNLM"/>
    </source>
</evidence>
<accession>A0A4V2SSB3</accession>